<keyword evidence="2" id="KW-0560">Oxidoreductase</keyword>
<dbReference type="GO" id="GO:0016491">
    <property type="term" value="F:oxidoreductase activity"/>
    <property type="evidence" value="ECO:0007669"/>
    <property type="project" value="UniProtKB-KW"/>
</dbReference>
<evidence type="ECO:0000256" key="3">
    <source>
        <dbReference type="ARBA" id="ARBA00023157"/>
    </source>
</evidence>
<dbReference type="SUPFAM" id="SSF52833">
    <property type="entry name" value="Thioredoxin-like"/>
    <property type="match status" value="1"/>
</dbReference>
<reference evidence="7 8" key="1">
    <citation type="journal article" date="2018" name="Int. J. Syst. Bacteriol.">
        <title>Oceaniradius stylonemae gen. nov., sp. nov., isolated from a red alga, Stylonema cornu-cervi.</title>
        <authorList>
            <person name="Jeong S."/>
        </authorList>
    </citation>
    <scope>NUCLEOTIDE SEQUENCE [LARGE SCALE GENOMIC DNA]</scope>
    <source>
        <strain evidence="7 8">StC1</strain>
    </source>
</reference>
<evidence type="ECO:0000256" key="5">
    <source>
        <dbReference type="SAM" id="SignalP"/>
    </source>
</evidence>
<comment type="caution">
    <text evidence="7">The sequence shown here is derived from an EMBL/GenBank/DDBJ whole genome shotgun (WGS) entry which is preliminary data.</text>
</comment>
<evidence type="ECO:0000313" key="8">
    <source>
        <dbReference type="Proteomes" id="UP000246132"/>
    </source>
</evidence>
<accession>A0A3A8AKZ1</accession>
<dbReference type="InterPro" id="IPR036249">
    <property type="entry name" value="Thioredoxin-like_sf"/>
</dbReference>
<name>A0A3A8AKZ1_9HYPH</name>
<evidence type="ECO:0000256" key="4">
    <source>
        <dbReference type="ARBA" id="ARBA00023284"/>
    </source>
</evidence>
<keyword evidence="8" id="KW-1185">Reference proteome</keyword>
<dbReference type="Proteomes" id="UP000246132">
    <property type="component" value="Unassembled WGS sequence"/>
</dbReference>
<evidence type="ECO:0000313" key="7">
    <source>
        <dbReference type="EMBL" id="RKF06381.1"/>
    </source>
</evidence>
<keyword evidence="3" id="KW-1015">Disulfide bond</keyword>
<feature type="domain" description="Thioredoxin" evidence="6">
    <location>
        <begin position="51"/>
        <end position="248"/>
    </location>
</feature>
<dbReference type="AlphaFoldDB" id="A0A3A8AKZ1"/>
<keyword evidence="4" id="KW-0676">Redox-active center</keyword>
<dbReference type="Pfam" id="PF18312">
    <property type="entry name" value="ScsC_N"/>
    <property type="match status" value="1"/>
</dbReference>
<feature type="signal peptide" evidence="5">
    <location>
        <begin position="1"/>
        <end position="25"/>
    </location>
</feature>
<dbReference type="Gene3D" id="3.40.30.10">
    <property type="entry name" value="Glutaredoxin"/>
    <property type="match status" value="1"/>
</dbReference>
<dbReference type="Pfam" id="PF01323">
    <property type="entry name" value="DSBA"/>
    <property type="match status" value="1"/>
</dbReference>
<evidence type="ECO:0000256" key="1">
    <source>
        <dbReference type="ARBA" id="ARBA00022729"/>
    </source>
</evidence>
<dbReference type="InterPro" id="IPR001853">
    <property type="entry name" value="DSBA-like_thioredoxin_dom"/>
</dbReference>
<evidence type="ECO:0000259" key="6">
    <source>
        <dbReference type="PROSITE" id="PS51352"/>
    </source>
</evidence>
<dbReference type="OrthoDB" id="9780147at2"/>
<proteinExistence type="predicted"/>
<dbReference type="CDD" id="cd03023">
    <property type="entry name" value="DsbA_Com1_like"/>
    <property type="match status" value="1"/>
</dbReference>
<evidence type="ECO:0000256" key="2">
    <source>
        <dbReference type="ARBA" id="ARBA00023002"/>
    </source>
</evidence>
<dbReference type="InterPro" id="IPR041205">
    <property type="entry name" value="ScsC_N"/>
</dbReference>
<organism evidence="7 8">
    <name type="scientific">Oceaniradius stylonematis</name>
    <dbReference type="NCBI Taxonomy" id="2184161"/>
    <lineage>
        <taxon>Bacteria</taxon>
        <taxon>Pseudomonadati</taxon>
        <taxon>Pseudomonadota</taxon>
        <taxon>Alphaproteobacteria</taxon>
        <taxon>Hyphomicrobiales</taxon>
        <taxon>Ahrensiaceae</taxon>
        <taxon>Oceaniradius</taxon>
    </lineage>
</organism>
<keyword evidence="1 5" id="KW-0732">Signal</keyword>
<sequence>MPRFAVQAIAALALCVALPLTPAWAQSFDEAQRTEIGEIVRDYLLANPEVMIEVQEALEAQRTAEEDQRRKDVIASAADDLFRHPADPVLGNPDGDVTIVEFFDYNCGFCRRAMEDMNALIETDPNLRFVLKEFPILGEDSQAAHMVALAFNRLMPQSYAAFHEQLMNVDGRANEEAAVRIAVALGADEAALRREMANPQNARSVETTYLLAEALGITGTPSYVIGDQMVPGALGERTLRDTIASVRDATN</sequence>
<gene>
    <name evidence="7" type="ORF">DEM25_012270</name>
</gene>
<feature type="chain" id="PRO_5018791740" evidence="5">
    <location>
        <begin position="26"/>
        <end position="251"/>
    </location>
</feature>
<dbReference type="PROSITE" id="PS51352">
    <property type="entry name" value="THIOREDOXIN_2"/>
    <property type="match status" value="1"/>
</dbReference>
<dbReference type="PANTHER" id="PTHR13887:SF14">
    <property type="entry name" value="DISULFIDE BOND FORMATION PROTEIN D"/>
    <property type="match status" value="1"/>
</dbReference>
<dbReference type="EMBL" id="QFWV02000007">
    <property type="protein sequence ID" value="RKF06381.1"/>
    <property type="molecule type" value="Genomic_DNA"/>
</dbReference>
<dbReference type="InterPro" id="IPR013766">
    <property type="entry name" value="Thioredoxin_domain"/>
</dbReference>
<dbReference type="RefSeq" id="WP_109766025.1">
    <property type="nucleotide sequence ID" value="NZ_CP159474.1"/>
</dbReference>
<protein>
    <submittedName>
        <fullName evidence="7">DsbA family protein</fullName>
    </submittedName>
</protein>
<dbReference type="PANTHER" id="PTHR13887">
    <property type="entry name" value="GLUTATHIONE S-TRANSFERASE KAPPA"/>
    <property type="match status" value="1"/>
</dbReference>